<dbReference type="Proteomes" id="UP000036403">
    <property type="component" value="Unassembled WGS sequence"/>
</dbReference>
<name>A0A0J7KFD3_LASNI</name>
<reference evidence="2 3" key="1">
    <citation type="submission" date="2015-04" db="EMBL/GenBank/DDBJ databases">
        <title>Lasius niger genome sequencing.</title>
        <authorList>
            <person name="Konorov E.A."/>
            <person name="Nikitin M.A."/>
            <person name="Kirill M.V."/>
            <person name="Chang P."/>
        </authorList>
    </citation>
    <scope>NUCLEOTIDE SEQUENCE [LARGE SCALE GENOMIC DNA]</scope>
    <source>
        <tissue evidence="2">Whole</tissue>
    </source>
</reference>
<dbReference type="OrthoDB" id="7544355at2759"/>
<protein>
    <submittedName>
        <fullName evidence="2">Cytoplasmic antigen 1</fullName>
    </submittedName>
</protein>
<dbReference type="AlphaFoldDB" id="A0A0J7KFD3"/>
<evidence type="ECO:0000313" key="2">
    <source>
        <dbReference type="EMBL" id="KMQ88982.1"/>
    </source>
</evidence>
<proteinExistence type="predicted"/>
<dbReference type="PaxDb" id="67767-A0A0J7KFD3"/>
<sequence>MTSHCDSSPAQYERNRSFGHLIHALGRAAGGPKLSSVGLSLNASKAVCSLVEGGKISMSLVSRKAQNNQTLLAGRVGLGRKADLADVPGLGEVNGRRSRVDPGIRARSRALASHGSSLLRDFRGGASRRGRPLWPPFNAQLRTGTD</sequence>
<organism evidence="2 3">
    <name type="scientific">Lasius niger</name>
    <name type="common">Black garden ant</name>
    <dbReference type="NCBI Taxonomy" id="67767"/>
    <lineage>
        <taxon>Eukaryota</taxon>
        <taxon>Metazoa</taxon>
        <taxon>Ecdysozoa</taxon>
        <taxon>Arthropoda</taxon>
        <taxon>Hexapoda</taxon>
        <taxon>Insecta</taxon>
        <taxon>Pterygota</taxon>
        <taxon>Neoptera</taxon>
        <taxon>Endopterygota</taxon>
        <taxon>Hymenoptera</taxon>
        <taxon>Apocrita</taxon>
        <taxon>Aculeata</taxon>
        <taxon>Formicoidea</taxon>
        <taxon>Formicidae</taxon>
        <taxon>Formicinae</taxon>
        <taxon>Lasius</taxon>
        <taxon>Lasius</taxon>
    </lineage>
</organism>
<evidence type="ECO:0000256" key="1">
    <source>
        <dbReference type="SAM" id="MobiDB-lite"/>
    </source>
</evidence>
<feature type="region of interest" description="Disordered" evidence="1">
    <location>
        <begin position="122"/>
        <end position="146"/>
    </location>
</feature>
<gene>
    <name evidence="2" type="ORF">RF55_11447</name>
</gene>
<comment type="caution">
    <text evidence="2">The sequence shown here is derived from an EMBL/GenBank/DDBJ whole genome shotgun (WGS) entry which is preliminary data.</text>
</comment>
<dbReference type="EMBL" id="LBMM01008318">
    <property type="protein sequence ID" value="KMQ88982.1"/>
    <property type="molecule type" value="Genomic_DNA"/>
</dbReference>
<keyword evidence="3" id="KW-1185">Reference proteome</keyword>
<evidence type="ECO:0000313" key="3">
    <source>
        <dbReference type="Proteomes" id="UP000036403"/>
    </source>
</evidence>
<accession>A0A0J7KFD3</accession>